<dbReference type="EMBL" id="JACEEZ010022383">
    <property type="protein sequence ID" value="KAG0712484.1"/>
    <property type="molecule type" value="Genomic_DNA"/>
</dbReference>
<gene>
    <name evidence="2" type="ORF">GWK47_002103</name>
</gene>
<evidence type="ECO:0000256" key="1">
    <source>
        <dbReference type="SAM" id="MobiDB-lite"/>
    </source>
</evidence>
<accession>A0A8J4XVB3</accession>
<dbReference type="Proteomes" id="UP000770661">
    <property type="component" value="Unassembled WGS sequence"/>
</dbReference>
<comment type="caution">
    <text evidence="2">The sequence shown here is derived from an EMBL/GenBank/DDBJ whole genome shotgun (WGS) entry which is preliminary data.</text>
</comment>
<organism evidence="2 3">
    <name type="scientific">Chionoecetes opilio</name>
    <name type="common">Atlantic snow crab</name>
    <name type="synonym">Cancer opilio</name>
    <dbReference type="NCBI Taxonomy" id="41210"/>
    <lineage>
        <taxon>Eukaryota</taxon>
        <taxon>Metazoa</taxon>
        <taxon>Ecdysozoa</taxon>
        <taxon>Arthropoda</taxon>
        <taxon>Crustacea</taxon>
        <taxon>Multicrustacea</taxon>
        <taxon>Malacostraca</taxon>
        <taxon>Eumalacostraca</taxon>
        <taxon>Eucarida</taxon>
        <taxon>Decapoda</taxon>
        <taxon>Pleocyemata</taxon>
        <taxon>Brachyura</taxon>
        <taxon>Eubrachyura</taxon>
        <taxon>Majoidea</taxon>
        <taxon>Majidae</taxon>
        <taxon>Chionoecetes</taxon>
    </lineage>
</organism>
<sequence>MASFSVDHDAPHGRRRDPHAPIETRAVRAAWAMSKLSSRRSCLYARELWFCSPPPPPLDSATRQSPSVCSTKRRAQQTVFGSGIDADITSTVQARRSMPDLTSPVSNRNHYWCRRPPLQAFRVALRRLFRCRKSFLVYRGRLSGVRVAFGRPLRGRFTTQPHATPYGFLLPYSGKLVVPLRPQDGRLAPIHSTDFRNFLERWGVTNAVS</sequence>
<dbReference type="AlphaFoldDB" id="A0A8J4XVB3"/>
<proteinExistence type="predicted"/>
<name>A0A8J4XVB3_CHIOP</name>
<evidence type="ECO:0000313" key="2">
    <source>
        <dbReference type="EMBL" id="KAG0712484.1"/>
    </source>
</evidence>
<protein>
    <submittedName>
        <fullName evidence="2">Uncharacterized protein</fullName>
    </submittedName>
</protein>
<feature type="region of interest" description="Disordered" evidence="1">
    <location>
        <begin position="1"/>
        <end position="21"/>
    </location>
</feature>
<keyword evidence="3" id="KW-1185">Reference proteome</keyword>
<evidence type="ECO:0000313" key="3">
    <source>
        <dbReference type="Proteomes" id="UP000770661"/>
    </source>
</evidence>
<reference evidence="2" key="1">
    <citation type="submission" date="2020-07" db="EMBL/GenBank/DDBJ databases">
        <title>The High-quality genome of the commercially important snow crab, Chionoecetes opilio.</title>
        <authorList>
            <person name="Jeong J.-H."/>
            <person name="Ryu S."/>
        </authorList>
    </citation>
    <scope>NUCLEOTIDE SEQUENCE</scope>
    <source>
        <strain evidence="2">MADBK_172401_WGS</strain>
        <tissue evidence="2">Digestive gland</tissue>
    </source>
</reference>